<protein>
    <recommendedName>
        <fullName evidence="3">Mrp8p</fullName>
    </recommendedName>
</protein>
<organism evidence="1 2">
    <name type="scientific">[Candida] arabinofermentans NRRL YB-2248</name>
    <dbReference type="NCBI Taxonomy" id="983967"/>
    <lineage>
        <taxon>Eukaryota</taxon>
        <taxon>Fungi</taxon>
        <taxon>Dikarya</taxon>
        <taxon>Ascomycota</taxon>
        <taxon>Saccharomycotina</taxon>
        <taxon>Pichiomycetes</taxon>
        <taxon>Pichiales</taxon>
        <taxon>Pichiaceae</taxon>
        <taxon>Ogataea</taxon>
        <taxon>Ogataea/Candida clade</taxon>
    </lineage>
</organism>
<evidence type="ECO:0008006" key="3">
    <source>
        <dbReference type="Google" id="ProtNLM"/>
    </source>
</evidence>
<evidence type="ECO:0000313" key="1">
    <source>
        <dbReference type="EMBL" id="ODV85675.1"/>
    </source>
</evidence>
<dbReference type="InterPro" id="IPR012917">
    <property type="entry name" value="DUF3294"/>
</dbReference>
<dbReference type="EMBL" id="KV453851">
    <property type="protein sequence ID" value="ODV85675.1"/>
    <property type="molecule type" value="Genomic_DNA"/>
</dbReference>
<dbReference type="STRING" id="983967.A0A1E4T1P2"/>
<dbReference type="OrthoDB" id="4076200at2759"/>
<name>A0A1E4T1P2_9ASCO</name>
<sequence length="213" mass="23811">MSLEELQTEVENLKALVSRQKKMLANTGEQLLQLQVKDTQAQLKSIDIPKLREDGTTIPAGSSDIDTSEFATNDDIIQLVGELQGQLNILEQRSLRRTINSTLVHGEERVAPIPNSDGDEPSQSIYPHNLDGFKDLSDDSMLALCAFYELLPPTTEEEARMAAFLEGKIKTPNLDPSEFTPSADDYSKETLDELYDELARFLGLKVRRGENAW</sequence>
<accession>A0A1E4T1P2</accession>
<keyword evidence="2" id="KW-1185">Reference proteome</keyword>
<gene>
    <name evidence="1" type="ORF">CANARDRAFT_22473</name>
</gene>
<proteinExistence type="predicted"/>
<dbReference type="Pfam" id="PF07957">
    <property type="entry name" value="DUF3294"/>
    <property type="match status" value="1"/>
</dbReference>
<dbReference type="AlphaFoldDB" id="A0A1E4T1P2"/>
<dbReference type="Proteomes" id="UP000094801">
    <property type="component" value="Unassembled WGS sequence"/>
</dbReference>
<evidence type="ECO:0000313" key="2">
    <source>
        <dbReference type="Proteomes" id="UP000094801"/>
    </source>
</evidence>
<reference evidence="2" key="1">
    <citation type="submission" date="2016-04" db="EMBL/GenBank/DDBJ databases">
        <title>Comparative genomics of biotechnologically important yeasts.</title>
        <authorList>
            <consortium name="DOE Joint Genome Institute"/>
            <person name="Riley R."/>
            <person name="Haridas S."/>
            <person name="Wolfe K.H."/>
            <person name="Lopes M.R."/>
            <person name="Hittinger C.T."/>
            <person name="Goker M."/>
            <person name="Salamov A."/>
            <person name="Wisecaver J."/>
            <person name="Long T.M."/>
            <person name="Aerts A.L."/>
            <person name="Barry K."/>
            <person name="Choi C."/>
            <person name="Clum A."/>
            <person name="Coughlan A.Y."/>
            <person name="Deshpande S."/>
            <person name="Douglass A.P."/>
            <person name="Hanson S.J."/>
            <person name="Klenk H.-P."/>
            <person name="Labutti K."/>
            <person name="Lapidus A."/>
            <person name="Lindquist E."/>
            <person name="Lipzen A."/>
            <person name="Meier-Kolthoff J.P."/>
            <person name="Ohm R.A."/>
            <person name="Otillar R.P."/>
            <person name="Pangilinan J."/>
            <person name="Peng Y."/>
            <person name="Rokas A."/>
            <person name="Rosa C.A."/>
            <person name="Scheuner C."/>
            <person name="Sibirny A.A."/>
            <person name="Slot J.C."/>
            <person name="Stielow J.B."/>
            <person name="Sun H."/>
            <person name="Kurtzman C.P."/>
            <person name="Blackwell M."/>
            <person name="Grigoriev I.V."/>
            <person name="Jeffries T.W."/>
        </authorList>
    </citation>
    <scope>NUCLEOTIDE SEQUENCE [LARGE SCALE GENOMIC DNA]</scope>
    <source>
        <strain evidence="2">NRRL YB-2248</strain>
    </source>
</reference>